<dbReference type="RefSeq" id="WP_129205295.1">
    <property type="nucleotide sequence ID" value="NZ_CP035495.1"/>
</dbReference>
<dbReference type="EMBL" id="CP035495">
    <property type="protein sequence ID" value="QAY64140.1"/>
    <property type="molecule type" value="Genomic_DNA"/>
</dbReference>
<evidence type="ECO:0000256" key="2">
    <source>
        <dbReference type="ARBA" id="ARBA00009292"/>
    </source>
</evidence>
<evidence type="ECO:0000256" key="1">
    <source>
        <dbReference type="ARBA" id="ARBA00001967"/>
    </source>
</evidence>
<dbReference type="Proteomes" id="UP000291758">
    <property type="component" value="Chromosome"/>
</dbReference>
<organism evidence="7 8">
    <name type="scientific">Xylanimonas allomyrinae</name>
    <dbReference type="NCBI Taxonomy" id="2509459"/>
    <lineage>
        <taxon>Bacteria</taxon>
        <taxon>Bacillati</taxon>
        <taxon>Actinomycetota</taxon>
        <taxon>Actinomycetes</taxon>
        <taxon>Micrococcales</taxon>
        <taxon>Promicromonosporaceae</taxon>
        <taxon>Xylanimonas</taxon>
    </lineage>
</organism>
<comment type="cofactor">
    <cofactor evidence="1 6">
        <name>Ni(2+)</name>
        <dbReference type="ChEBI" id="CHEBI:49786"/>
    </cofactor>
</comment>
<name>A0A4P6EMN6_9MICO</name>
<dbReference type="PANTHER" id="PTHR43600:SF2">
    <property type="entry name" value="F420-NON-REDUCING HYDROGENASE VHU SUBUNIT A"/>
    <property type="match status" value="1"/>
</dbReference>
<keyword evidence="4 6" id="KW-0479">Metal-binding</keyword>
<feature type="binding site" evidence="6">
    <location>
        <position position="63"/>
    </location>
    <ligand>
        <name>Ni(2+)</name>
        <dbReference type="ChEBI" id="CHEBI:49786"/>
    </ligand>
</feature>
<dbReference type="Gene3D" id="1.10.645.10">
    <property type="entry name" value="Cytochrome-c3 Hydrogenase, chain B"/>
    <property type="match status" value="1"/>
</dbReference>
<keyword evidence="3 6" id="KW-0533">Nickel</keyword>
<dbReference type="GO" id="GO:0016151">
    <property type="term" value="F:nickel cation binding"/>
    <property type="evidence" value="ECO:0007669"/>
    <property type="project" value="InterPro"/>
</dbReference>
<dbReference type="KEGG" id="xyl:ET495_13970"/>
<feature type="binding site" evidence="6">
    <location>
        <position position="414"/>
    </location>
    <ligand>
        <name>Ni(2+)</name>
        <dbReference type="ChEBI" id="CHEBI:49786"/>
    </ligand>
</feature>
<evidence type="ECO:0000256" key="5">
    <source>
        <dbReference type="ARBA" id="ARBA00023002"/>
    </source>
</evidence>
<dbReference type="Pfam" id="PF00374">
    <property type="entry name" value="NiFeSe_Hases"/>
    <property type="match status" value="1"/>
</dbReference>
<dbReference type="SUPFAM" id="SSF56762">
    <property type="entry name" value="HydB/Nqo4-like"/>
    <property type="match status" value="1"/>
</dbReference>
<dbReference type="OrthoDB" id="9761717at2"/>
<feature type="binding site" evidence="6">
    <location>
        <position position="41"/>
    </location>
    <ligand>
        <name>Mg(2+)</name>
        <dbReference type="ChEBI" id="CHEBI:18420"/>
    </ligand>
</feature>
<reference evidence="7 8" key="1">
    <citation type="submission" date="2019-01" db="EMBL/GenBank/DDBJ databases">
        <title>Genome sequencing of strain 2JSPR-7.</title>
        <authorList>
            <person name="Heo J."/>
            <person name="Kim S.-J."/>
            <person name="Kim J.-S."/>
            <person name="Hong S.-B."/>
            <person name="Kwon S.-W."/>
        </authorList>
    </citation>
    <scope>NUCLEOTIDE SEQUENCE [LARGE SCALE GENOMIC DNA]</scope>
    <source>
        <strain evidence="7 8">2JSPR-7</strain>
    </source>
</reference>
<comment type="similarity">
    <text evidence="2">Belongs to the [NiFe]/[NiFeSe] hydrogenase large subunit family.</text>
</comment>
<proteinExistence type="inferred from homology"/>
<keyword evidence="5" id="KW-0560">Oxidoreductase</keyword>
<gene>
    <name evidence="7" type="ORF">ET495_13970</name>
</gene>
<dbReference type="AlphaFoldDB" id="A0A4P6EMN6"/>
<accession>A0A4P6EMN6</accession>
<evidence type="ECO:0000313" key="7">
    <source>
        <dbReference type="EMBL" id="QAY64140.1"/>
    </source>
</evidence>
<sequence length="439" mass="44376">MTRLVLDELLDPSEVRVVVDRAADGSVARARLALSDLPRVEPVLLGRPVARIPALVERLCGLCPAAHHLAGVRALEALGGAAPLPAQATAVRRLLHHASAVQAHAARAATLGRDPADVAALARFAADALAAAGMPSHFPATAVPGGVRVTVPAPVREALLAAVPDAVAAARRIALGALADAPDPAAAPLAFTGADVALVDADGRPDLLGTHLRAVAADGTVLHHAQPAARLTAVLAEQHPGAAAPRPYLRMLGPDAGRYRVGPVAQLGVGPLRTPQAADLQDSWARGPRAAAPARAIMAVAAVEAVAEVLSDGAVCAPPEPVAVTLTGLPAGASGVGWVDGPRGLLVHRYVTGDDDVLHAATILTPTAQNEPWLADLLHAAAQGDGTQGDGTKDSTQDGTVGPLERAVREADPCLPCTAAPLGAMRLTLTGAPDTPEGR</sequence>
<keyword evidence="8" id="KW-1185">Reference proteome</keyword>
<dbReference type="InterPro" id="IPR029014">
    <property type="entry name" value="NiFe-Hase_large"/>
</dbReference>
<dbReference type="InterPro" id="IPR001501">
    <property type="entry name" value="Ni-dep_hyd_lsu"/>
</dbReference>
<evidence type="ECO:0000256" key="4">
    <source>
        <dbReference type="ARBA" id="ARBA00022723"/>
    </source>
</evidence>
<feature type="binding site" evidence="6">
    <location>
        <position position="60"/>
    </location>
    <ligand>
        <name>Ni(2+)</name>
        <dbReference type="ChEBI" id="CHEBI:49786"/>
    </ligand>
</feature>
<evidence type="ECO:0000256" key="6">
    <source>
        <dbReference type="PIRSR" id="PIRSR601501-1"/>
    </source>
</evidence>
<comment type="cofactor">
    <cofactor evidence="6">
        <name>Fe cation</name>
        <dbReference type="ChEBI" id="CHEBI:24875"/>
    </cofactor>
</comment>
<feature type="binding site" evidence="6">
    <location>
        <position position="63"/>
    </location>
    <ligand>
        <name>Fe cation</name>
        <dbReference type="ChEBI" id="CHEBI:24875"/>
    </ligand>
</feature>
<feature type="binding site" evidence="6">
    <location>
        <position position="417"/>
    </location>
    <ligand>
        <name>Fe cation</name>
        <dbReference type="ChEBI" id="CHEBI:24875"/>
    </ligand>
</feature>
<keyword evidence="6" id="KW-0408">Iron</keyword>
<feature type="binding site" evidence="6">
    <location>
        <position position="363"/>
    </location>
    <ligand>
        <name>Mg(2+)</name>
        <dbReference type="ChEBI" id="CHEBI:18420"/>
    </ligand>
</feature>
<dbReference type="PANTHER" id="PTHR43600">
    <property type="entry name" value="COENZYME F420 HYDROGENASE, SUBUNIT ALPHA"/>
    <property type="match status" value="1"/>
</dbReference>
<keyword evidence="6" id="KW-0460">Magnesium</keyword>
<evidence type="ECO:0000313" key="8">
    <source>
        <dbReference type="Proteomes" id="UP000291758"/>
    </source>
</evidence>
<evidence type="ECO:0000256" key="3">
    <source>
        <dbReference type="ARBA" id="ARBA00022596"/>
    </source>
</evidence>
<protein>
    <submittedName>
        <fullName evidence="7">Reducing hydrogenase subunit alpha</fullName>
    </submittedName>
</protein>
<dbReference type="GO" id="GO:0016491">
    <property type="term" value="F:oxidoreductase activity"/>
    <property type="evidence" value="ECO:0007669"/>
    <property type="project" value="UniProtKB-KW"/>
</dbReference>